<evidence type="ECO:0000313" key="2">
    <source>
        <dbReference type="EMBL" id="KKB84344.1"/>
    </source>
</evidence>
<reference evidence="3 5" key="2">
    <citation type="submission" date="2016-11" db="EMBL/GenBank/DDBJ databases">
        <authorList>
            <person name="Jaros S."/>
            <person name="Januszkiewicz K."/>
            <person name="Wedrychowicz H."/>
        </authorList>
    </citation>
    <scope>NUCLEOTIDE SEQUENCE [LARGE SCALE GENOMIC DNA]</scope>
    <source>
        <strain evidence="3 5">DSM 17137</strain>
    </source>
</reference>
<evidence type="ECO:0000313" key="5">
    <source>
        <dbReference type="Proteomes" id="UP000184533"/>
    </source>
</evidence>
<organism evidence="2 4">
    <name type="scientific">Devosia limi DSM 17137</name>
    <dbReference type="NCBI Taxonomy" id="1121477"/>
    <lineage>
        <taxon>Bacteria</taxon>
        <taxon>Pseudomonadati</taxon>
        <taxon>Pseudomonadota</taxon>
        <taxon>Alphaproteobacteria</taxon>
        <taxon>Hyphomicrobiales</taxon>
        <taxon>Devosiaceae</taxon>
        <taxon>Devosia</taxon>
    </lineage>
</organism>
<dbReference type="Proteomes" id="UP000033608">
    <property type="component" value="Unassembled WGS sequence"/>
</dbReference>
<name>A0A0F5LQC5_9HYPH</name>
<dbReference type="STRING" id="1121477.SAMN02745223_03189"/>
<feature type="transmembrane region" description="Helical" evidence="1">
    <location>
        <begin position="75"/>
        <end position="95"/>
    </location>
</feature>
<dbReference type="AlphaFoldDB" id="A0A0F5LQC5"/>
<feature type="transmembrane region" description="Helical" evidence="1">
    <location>
        <begin position="102"/>
        <end position="119"/>
    </location>
</feature>
<accession>A0A0F5LQC5</accession>
<evidence type="ECO:0000313" key="4">
    <source>
        <dbReference type="Proteomes" id="UP000033608"/>
    </source>
</evidence>
<keyword evidence="1" id="KW-0812">Transmembrane</keyword>
<dbReference type="PANTHER" id="PTHR38446">
    <property type="entry name" value="BLL0914 PROTEIN"/>
    <property type="match status" value="1"/>
</dbReference>
<dbReference type="InterPro" id="IPR009732">
    <property type="entry name" value="DUF1304"/>
</dbReference>
<dbReference type="PANTHER" id="PTHR38446:SF1">
    <property type="entry name" value="BLL0914 PROTEIN"/>
    <property type="match status" value="1"/>
</dbReference>
<reference evidence="2 4" key="1">
    <citation type="submission" date="2015-03" db="EMBL/GenBank/DDBJ databases">
        <authorList>
            <person name="Hassan Y.I."/>
            <person name="Lepp D."/>
            <person name="Zhou T."/>
        </authorList>
    </citation>
    <scope>NUCLEOTIDE SEQUENCE [LARGE SCALE GENOMIC DNA]</scope>
    <source>
        <strain evidence="2 4">DSM 17137</strain>
    </source>
</reference>
<keyword evidence="4" id="KW-1185">Reference proteome</keyword>
<dbReference type="Proteomes" id="UP000184533">
    <property type="component" value="Unassembled WGS sequence"/>
</dbReference>
<dbReference type="EMBL" id="LAJF01000076">
    <property type="protein sequence ID" value="KKB84344.1"/>
    <property type="molecule type" value="Genomic_DNA"/>
</dbReference>
<gene>
    <name evidence="3" type="ORF">SAMN02745223_03189</name>
    <name evidence="2" type="ORF">VW29_10240</name>
</gene>
<dbReference type="EMBL" id="FQVC01000010">
    <property type="protein sequence ID" value="SHF63551.1"/>
    <property type="molecule type" value="Genomic_DNA"/>
</dbReference>
<keyword evidence="1" id="KW-1133">Transmembrane helix</keyword>
<evidence type="ECO:0000313" key="3">
    <source>
        <dbReference type="EMBL" id="SHF63551.1"/>
    </source>
</evidence>
<feature type="transmembrane region" description="Helical" evidence="1">
    <location>
        <begin position="6"/>
        <end position="27"/>
    </location>
</feature>
<dbReference type="Pfam" id="PF06993">
    <property type="entry name" value="DUF1304"/>
    <property type="match status" value="1"/>
</dbReference>
<feature type="transmembrane region" description="Helical" evidence="1">
    <location>
        <begin position="48"/>
        <end position="69"/>
    </location>
</feature>
<sequence>MSIAAAILVAAIAILHIYILVLEMFLWTTPRGQKAFGLTPEFAQQTKALAANQGLYNGFLAAGLIWGLLTPSVEFGWQIQMFFLTCVAVAGIYGAATAKRSILYIQTVPAVLAMVALTLA</sequence>
<dbReference type="PATRIC" id="fig|1121477.3.peg.3175"/>
<proteinExistence type="predicted"/>
<keyword evidence="1" id="KW-0472">Membrane</keyword>
<evidence type="ECO:0000256" key="1">
    <source>
        <dbReference type="SAM" id="Phobius"/>
    </source>
</evidence>
<protein>
    <submittedName>
        <fullName evidence="2 3">Membrane protein</fullName>
    </submittedName>
</protein>
<dbReference type="OrthoDB" id="9803832at2"/>